<dbReference type="Pfam" id="PF00856">
    <property type="entry name" value="SET"/>
    <property type="match status" value="1"/>
</dbReference>
<dbReference type="Proteomes" id="UP000807469">
    <property type="component" value="Unassembled WGS sequence"/>
</dbReference>
<dbReference type="Gene3D" id="2.170.270.10">
    <property type="entry name" value="SET domain"/>
    <property type="match status" value="1"/>
</dbReference>
<proteinExistence type="predicted"/>
<keyword evidence="3" id="KW-1185">Reference proteome</keyword>
<sequence length="391" mass="43544">MERGTSLDESNAEEMSIHLAIQQKDESTPIGFEIDTTRGIIKSERKTMVLLTIPPRGSPAAVDDSEHTEWVTLEATKPRVFNVPGFPKPVPKPNANAPVYEVRTTPEMGMGVFATRNIKAGELIFAERPLLVVPINANMLELNVQPTMGLYGQYEQILEASVSRMSEVNQVAFRALMNSHTEDGSGLLTGIVRTNGYGEESVYDGPGTKAADLASCYSFVGNVASRINHSCVGNVYRGFDKAAFAFTFKALVNIRAGEQLLHPYCETHASVARRRSQLDSYGFVCGCHVCANATPASDKFREVYTKRTSEFKARSWASVNGVDESWPNDRELKELEKFREITVKERLHNRPSYRHVLSALVLGYSKRGMFSKFQEVANAVKKNETLFEKLF</sequence>
<dbReference type="PANTHER" id="PTHR47332:SF4">
    <property type="entry name" value="SET DOMAIN-CONTAINING PROTEIN 5"/>
    <property type="match status" value="1"/>
</dbReference>
<dbReference type="InterPro" id="IPR053185">
    <property type="entry name" value="SET_domain_protein"/>
</dbReference>
<dbReference type="PROSITE" id="PS50280">
    <property type="entry name" value="SET"/>
    <property type="match status" value="1"/>
</dbReference>
<dbReference type="InterPro" id="IPR046341">
    <property type="entry name" value="SET_dom_sf"/>
</dbReference>
<dbReference type="CDD" id="cd20071">
    <property type="entry name" value="SET_SMYD"/>
    <property type="match status" value="1"/>
</dbReference>
<feature type="domain" description="SET" evidence="1">
    <location>
        <begin position="97"/>
        <end position="265"/>
    </location>
</feature>
<dbReference type="PANTHER" id="PTHR47332">
    <property type="entry name" value="SET DOMAIN-CONTAINING PROTEIN 5"/>
    <property type="match status" value="1"/>
</dbReference>
<accession>A0A9P6CVN6</accession>
<evidence type="ECO:0000259" key="1">
    <source>
        <dbReference type="PROSITE" id="PS50280"/>
    </source>
</evidence>
<gene>
    <name evidence="2" type="ORF">BDN70DRAFT_884875</name>
</gene>
<dbReference type="EMBL" id="MU155382">
    <property type="protein sequence ID" value="KAF9474369.1"/>
    <property type="molecule type" value="Genomic_DNA"/>
</dbReference>
<dbReference type="SUPFAM" id="SSF82199">
    <property type="entry name" value="SET domain"/>
    <property type="match status" value="1"/>
</dbReference>
<evidence type="ECO:0000313" key="3">
    <source>
        <dbReference type="Proteomes" id="UP000807469"/>
    </source>
</evidence>
<protein>
    <submittedName>
        <fullName evidence="2">SET domain-containing protein</fullName>
    </submittedName>
</protein>
<dbReference type="OrthoDB" id="5945798at2759"/>
<comment type="caution">
    <text evidence="2">The sequence shown here is derived from an EMBL/GenBank/DDBJ whole genome shotgun (WGS) entry which is preliminary data.</text>
</comment>
<evidence type="ECO:0000313" key="2">
    <source>
        <dbReference type="EMBL" id="KAF9474369.1"/>
    </source>
</evidence>
<reference evidence="2" key="1">
    <citation type="submission" date="2020-11" db="EMBL/GenBank/DDBJ databases">
        <authorList>
            <consortium name="DOE Joint Genome Institute"/>
            <person name="Ahrendt S."/>
            <person name="Riley R."/>
            <person name="Andreopoulos W."/>
            <person name="Labutti K."/>
            <person name="Pangilinan J."/>
            <person name="Ruiz-Duenas F.J."/>
            <person name="Barrasa J.M."/>
            <person name="Sanchez-Garcia M."/>
            <person name="Camarero S."/>
            <person name="Miyauchi S."/>
            <person name="Serrano A."/>
            <person name="Linde D."/>
            <person name="Babiker R."/>
            <person name="Drula E."/>
            <person name="Ayuso-Fernandez I."/>
            <person name="Pacheco R."/>
            <person name="Padilla G."/>
            <person name="Ferreira P."/>
            <person name="Barriuso J."/>
            <person name="Kellner H."/>
            <person name="Castanera R."/>
            <person name="Alfaro M."/>
            <person name="Ramirez L."/>
            <person name="Pisabarro A.G."/>
            <person name="Kuo A."/>
            <person name="Tritt A."/>
            <person name="Lipzen A."/>
            <person name="He G."/>
            <person name="Yan M."/>
            <person name="Ng V."/>
            <person name="Cullen D."/>
            <person name="Martin F."/>
            <person name="Rosso M.-N."/>
            <person name="Henrissat B."/>
            <person name="Hibbett D."/>
            <person name="Martinez A.T."/>
            <person name="Grigoriev I.V."/>
        </authorList>
    </citation>
    <scope>NUCLEOTIDE SEQUENCE</scope>
    <source>
        <strain evidence="2">CIRM-BRFM 674</strain>
    </source>
</reference>
<dbReference type="SMART" id="SM00317">
    <property type="entry name" value="SET"/>
    <property type="match status" value="1"/>
</dbReference>
<dbReference type="AlphaFoldDB" id="A0A9P6CVN6"/>
<dbReference type="InterPro" id="IPR001214">
    <property type="entry name" value="SET_dom"/>
</dbReference>
<name>A0A9P6CVN6_9AGAR</name>
<organism evidence="2 3">
    <name type="scientific">Pholiota conissans</name>
    <dbReference type="NCBI Taxonomy" id="109636"/>
    <lineage>
        <taxon>Eukaryota</taxon>
        <taxon>Fungi</taxon>
        <taxon>Dikarya</taxon>
        <taxon>Basidiomycota</taxon>
        <taxon>Agaricomycotina</taxon>
        <taxon>Agaricomycetes</taxon>
        <taxon>Agaricomycetidae</taxon>
        <taxon>Agaricales</taxon>
        <taxon>Agaricineae</taxon>
        <taxon>Strophariaceae</taxon>
        <taxon>Pholiota</taxon>
    </lineage>
</organism>